<gene>
    <name evidence="2" type="ORF">TorRG33x02_198540</name>
</gene>
<keyword evidence="3" id="KW-1185">Reference proteome</keyword>
<organism evidence="2 3">
    <name type="scientific">Trema orientale</name>
    <name type="common">Charcoal tree</name>
    <name type="synonym">Celtis orientalis</name>
    <dbReference type="NCBI Taxonomy" id="63057"/>
    <lineage>
        <taxon>Eukaryota</taxon>
        <taxon>Viridiplantae</taxon>
        <taxon>Streptophyta</taxon>
        <taxon>Embryophyta</taxon>
        <taxon>Tracheophyta</taxon>
        <taxon>Spermatophyta</taxon>
        <taxon>Magnoliopsida</taxon>
        <taxon>eudicotyledons</taxon>
        <taxon>Gunneridae</taxon>
        <taxon>Pentapetalae</taxon>
        <taxon>rosids</taxon>
        <taxon>fabids</taxon>
        <taxon>Rosales</taxon>
        <taxon>Cannabaceae</taxon>
        <taxon>Trema</taxon>
    </lineage>
</organism>
<dbReference type="EMBL" id="JXTC01000163">
    <property type="protein sequence ID" value="PON84394.1"/>
    <property type="molecule type" value="Genomic_DNA"/>
</dbReference>
<evidence type="ECO:0000313" key="2">
    <source>
        <dbReference type="EMBL" id="PON84394.1"/>
    </source>
</evidence>
<comment type="caution">
    <text evidence="2">The sequence shown here is derived from an EMBL/GenBank/DDBJ whole genome shotgun (WGS) entry which is preliminary data.</text>
</comment>
<name>A0A2P5EFW2_TREOI</name>
<proteinExistence type="predicted"/>
<protein>
    <submittedName>
        <fullName evidence="2">Uncharacterized protein</fullName>
    </submittedName>
</protein>
<reference evidence="3" key="1">
    <citation type="submission" date="2016-06" db="EMBL/GenBank/DDBJ databases">
        <title>Parallel loss of symbiosis genes in relatives of nitrogen-fixing non-legume Parasponia.</title>
        <authorList>
            <person name="Van Velzen R."/>
            <person name="Holmer R."/>
            <person name="Bu F."/>
            <person name="Rutten L."/>
            <person name="Van Zeijl A."/>
            <person name="Liu W."/>
            <person name="Santuari L."/>
            <person name="Cao Q."/>
            <person name="Sharma T."/>
            <person name="Shen D."/>
            <person name="Roswanjaya Y."/>
            <person name="Wardhani T."/>
            <person name="Kalhor M.S."/>
            <person name="Jansen J."/>
            <person name="Van den Hoogen J."/>
            <person name="Gungor B."/>
            <person name="Hartog M."/>
            <person name="Hontelez J."/>
            <person name="Verver J."/>
            <person name="Yang W.-C."/>
            <person name="Schijlen E."/>
            <person name="Repin R."/>
            <person name="Schilthuizen M."/>
            <person name="Schranz E."/>
            <person name="Heidstra R."/>
            <person name="Miyata K."/>
            <person name="Fedorova E."/>
            <person name="Kohlen W."/>
            <person name="Bisseling T."/>
            <person name="Smit S."/>
            <person name="Geurts R."/>
        </authorList>
    </citation>
    <scope>NUCLEOTIDE SEQUENCE [LARGE SCALE GENOMIC DNA]</scope>
    <source>
        <strain evidence="3">cv. RG33-2</strain>
    </source>
</reference>
<dbReference type="AlphaFoldDB" id="A0A2P5EFW2"/>
<dbReference type="InParanoid" id="A0A2P5EFW2"/>
<accession>A0A2P5EFW2</accession>
<dbReference type="Proteomes" id="UP000237000">
    <property type="component" value="Unassembled WGS sequence"/>
</dbReference>
<sequence length="66" mass="6986">IEEVRLSSYVRVRFAKPSFNSLSPSTTSSDSLNPIAAKSLLASSQALSRGPRPSLPQSSQALSPLV</sequence>
<evidence type="ECO:0000313" key="3">
    <source>
        <dbReference type="Proteomes" id="UP000237000"/>
    </source>
</evidence>
<evidence type="ECO:0000256" key="1">
    <source>
        <dbReference type="SAM" id="MobiDB-lite"/>
    </source>
</evidence>
<feature type="non-terminal residue" evidence="2">
    <location>
        <position position="1"/>
    </location>
</feature>
<feature type="region of interest" description="Disordered" evidence="1">
    <location>
        <begin position="43"/>
        <end position="66"/>
    </location>
</feature>